<reference evidence="3" key="1">
    <citation type="submission" date="2023-04" db="EMBL/GenBank/DDBJ databases">
        <title>Black Yeasts Isolated from many extreme environments.</title>
        <authorList>
            <person name="Coleine C."/>
            <person name="Stajich J.E."/>
            <person name="Selbmann L."/>
        </authorList>
    </citation>
    <scope>NUCLEOTIDE SEQUENCE</scope>
    <source>
        <strain evidence="3">CCFEE 5312</strain>
    </source>
</reference>
<keyword evidence="1" id="KW-0378">Hydrolase</keyword>
<dbReference type="GO" id="GO:0042578">
    <property type="term" value="F:phosphoric ester hydrolase activity"/>
    <property type="evidence" value="ECO:0007669"/>
    <property type="project" value="UniProtKB-ARBA"/>
</dbReference>
<dbReference type="Proteomes" id="UP001271007">
    <property type="component" value="Unassembled WGS sequence"/>
</dbReference>
<dbReference type="AlphaFoldDB" id="A0AAJ0DA36"/>
<keyword evidence="4" id="KW-1185">Reference proteome</keyword>
<dbReference type="InterPro" id="IPR007312">
    <property type="entry name" value="Phosphoesterase"/>
</dbReference>
<organism evidence="3 4">
    <name type="scientific">Extremus antarcticus</name>
    <dbReference type="NCBI Taxonomy" id="702011"/>
    <lineage>
        <taxon>Eukaryota</taxon>
        <taxon>Fungi</taxon>
        <taxon>Dikarya</taxon>
        <taxon>Ascomycota</taxon>
        <taxon>Pezizomycotina</taxon>
        <taxon>Dothideomycetes</taxon>
        <taxon>Dothideomycetidae</taxon>
        <taxon>Mycosphaerellales</taxon>
        <taxon>Extremaceae</taxon>
        <taxon>Extremus</taxon>
    </lineage>
</organism>
<evidence type="ECO:0000256" key="2">
    <source>
        <dbReference type="SAM" id="SignalP"/>
    </source>
</evidence>
<evidence type="ECO:0008006" key="5">
    <source>
        <dbReference type="Google" id="ProtNLM"/>
    </source>
</evidence>
<name>A0AAJ0DA36_9PEZI</name>
<sequence>MMKPLFVAVATATLAVAGSIKDVEHIVLFMQENRAFNHYFGTMAGVRGFKDPNVQISNGKPVFYQDVNSTMSTKTDYLLPFYLNEKGGKWLEATQCMAAGSNSWQENQAALNHDLNNQWAIANTPWSWGYYKKSDLPNHFAIAEGWAVGDMYQQSVIASTNPNRVSWVSGTINAPGSPQSPDEGGMYIDNSETPGCEEPGLNCYPLKWKTTPEIYEDAGISWQVYQDTDNFDDNPLAWFQQFQKAKNGSALSDKGMAYVGLEKFYEDAAAGTLPEISYIVGPAELSEHPPYTPKDGAWLQQKIVDVVTASPLYNSTVLIISYDETGGWGDHVVPFHSPPGTAGEWVEDPYAEEGNVYTGPGFRLPFYIISPWTRGGNVYVEHADHSSQIKFVEEVYAAKGKDIKSPEIPAWRRANMADLTAAFDFENPDYSIPSMPNATYPSTDNKGQWNGYAVCESTYAHTRPPVPYGKQSEATSLATEDGFKVVRGQLTEGRYLVFAMNGFALSSSSGQLSASKASSQHNDKSQRFVITGDSGSFTLTGADGKAVSGSATYTITDLGNGQGYSIKTSNGQYLAINKKGKTTMGKTAKGFAVFSVTYSD</sequence>
<protein>
    <recommendedName>
        <fullName evidence="5">Non-hemolytic phospholipase C</fullName>
    </recommendedName>
</protein>
<dbReference type="PANTHER" id="PTHR31956:SF1">
    <property type="entry name" value="NON-SPECIFIC PHOSPHOLIPASE C1"/>
    <property type="match status" value="1"/>
</dbReference>
<evidence type="ECO:0000313" key="3">
    <source>
        <dbReference type="EMBL" id="KAK3049827.1"/>
    </source>
</evidence>
<dbReference type="EMBL" id="JAWDJX010000037">
    <property type="protein sequence ID" value="KAK3049827.1"/>
    <property type="molecule type" value="Genomic_DNA"/>
</dbReference>
<proteinExistence type="predicted"/>
<dbReference type="InterPro" id="IPR017850">
    <property type="entry name" value="Alkaline_phosphatase_core_sf"/>
</dbReference>
<feature type="signal peptide" evidence="2">
    <location>
        <begin position="1"/>
        <end position="17"/>
    </location>
</feature>
<accession>A0AAJ0DA36</accession>
<dbReference type="PANTHER" id="PTHR31956">
    <property type="entry name" value="NON-SPECIFIC PHOSPHOLIPASE C4-RELATED"/>
    <property type="match status" value="1"/>
</dbReference>
<dbReference type="Pfam" id="PF04185">
    <property type="entry name" value="Phosphoesterase"/>
    <property type="match status" value="1"/>
</dbReference>
<evidence type="ECO:0000256" key="1">
    <source>
        <dbReference type="ARBA" id="ARBA00022801"/>
    </source>
</evidence>
<keyword evidence="2" id="KW-0732">Signal</keyword>
<dbReference type="Gene3D" id="3.40.720.10">
    <property type="entry name" value="Alkaline Phosphatase, subunit A"/>
    <property type="match status" value="2"/>
</dbReference>
<feature type="chain" id="PRO_5042490485" description="Non-hemolytic phospholipase C" evidence="2">
    <location>
        <begin position="18"/>
        <end position="600"/>
    </location>
</feature>
<gene>
    <name evidence="3" type="ORF">LTR09_009003</name>
</gene>
<comment type="caution">
    <text evidence="3">The sequence shown here is derived from an EMBL/GenBank/DDBJ whole genome shotgun (WGS) entry which is preliminary data.</text>
</comment>
<evidence type="ECO:0000313" key="4">
    <source>
        <dbReference type="Proteomes" id="UP001271007"/>
    </source>
</evidence>
<dbReference type="CDD" id="cd16014">
    <property type="entry name" value="PLC"/>
    <property type="match status" value="1"/>
</dbReference>